<proteinExistence type="predicted"/>
<dbReference type="Proteomes" id="UP000577386">
    <property type="component" value="Unassembled WGS sequence"/>
</dbReference>
<dbReference type="EMBL" id="JACJIJ010000002">
    <property type="protein sequence ID" value="MBA9055372.1"/>
    <property type="molecule type" value="Genomic_DNA"/>
</dbReference>
<sequence length="124" mass="13566">MAWGEWERLESQAAAKSPTRTRLNQAAAIAVPLVYETAGSAGETALGNQTIDWLKDNEYNNDQESIDSIQDAREQGAGNAMTPLLNYAEHEHMSAHEVRQLTERARSAYGAGGNDSDTDDARGW</sequence>
<feature type="compositionally biased region" description="Basic and acidic residues" evidence="1">
    <location>
        <begin position="1"/>
        <end position="10"/>
    </location>
</feature>
<organism evidence="2 3">
    <name type="scientific">Streptomyces murinus</name>
    <dbReference type="NCBI Taxonomy" id="33900"/>
    <lineage>
        <taxon>Bacteria</taxon>
        <taxon>Bacillati</taxon>
        <taxon>Actinomycetota</taxon>
        <taxon>Actinomycetes</taxon>
        <taxon>Kitasatosporales</taxon>
        <taxon>Streptomycetaceae</taxon>
        <taxon>Streptomyces</taxon>
    </lineage>
</organism>
<protein>
    <submittedName>
        <fullName evidence="2">Uncharacterized protein</fullName>
    </submittedName>
</protein>
<name>A0A7W3NRL1_STRMR</name>
<evidence type="ECO:0000313" key="2">
    <source>
        <dbReference type="EMBL" id="MBA9055372.1"/>
    </source>
</evidence>
<evidence type="ECO:0000313" key="3">
    <source>
        <dbReference type="Proteomes" id="UP000577386"/>
    </source>
</evidence>
<gene>
    <name evidence="2" type="ORF">HDA42_004550</name>
</gene>
<dbReference type="AlphaFoldDB" id="A0A7W3NRL1"/>
<comment type="caution">
    <text evidence="2">The sequence shown here is derived from an EMBL/GenBank/DDBJ whole genome shotgun (WGS) entry which is preliminary data.</text>
</comment>
<feature type="region of interest" description="Disordered" evidence="1">
    <location>
        <begin position="100"/>
        <end position="124"/>
    </location>
</feature>
<accession>A0A7W3NRL1</accession>
<dbReference type="GeneID" id="93975837"/>
<dbReference type="RefSeq" id="WP_182776449.1">
    <property type="nucleotide sequence ID" value="NZ_BAAAHW010000003.1"/>
</dbReference>
<reference evidence="2 3" key="1">
    <citation type="submission" date="2020-08" db="EMBL/GenBank/DDBJ databases">
        <title>Sequencing the genomes of 1000 actinobacteria strains.</title>
        <authorList>
            <person name="Klenk H.-P."/>
        </authorList>
    </citation>
    <scope>NUCLEOTIDE SEQUENCE [LARGE SCALE GENOMIC DNA]</scope>
    <source>
        <strain evidence="2 3">DSM 41827</strain>
    </source>
</reference>
<evidence type="ECO:0000256" key="1">
    <source>
        <dbReference type="SAM" id="MobiDB-lite"/>
    </source>
</evidence>
<feature type="region of interest" description="Disordered" evidence="1">
    <location>
        <begin position="1"/>
        <end position="22"/>
    </location>
</feature>
<keyword evidence="3" id="KW-1185">Reference proteome</keyword>